<dbReference type="GO" id="GO:0042956">
    <property type="term" value="P:maltodextrin transmembrane transport"/>
    <property type="evidence" value="ECO:0007669"/>
    <property type="project" value="TreeGrafter"/>
</dbReference>
<feature type="signal peptide" evidence="4">
    <location>
        <begin position="1"/>
        <end position="24"/>
    </location>
</feature>
<reference evidence="5 6" key="1">
    <citation type="submission" date="2016-10" db="EMBL/GenBank/DDBJ databases">
        <authorList>
            <person name="de Groot N.N."/>
        </authorList>
    </citation>
    <scope>NUCLEOTIDE SEQUENCE [LARGE SCALE GENOMIC DNA]</scope>
    <source>
        <strain evidence="5 6">ATCC 51327</strain>
    </source>
</reference>
<dbReference type="GO" id="GO:1901982">
    <property type="term" value="F:maltose binding"/>
    <property type="evidence" value="ECO:0007669"/>
    <property type="project" value="TreeGrafter"/>
</dbReference>
<dbReference type="RefSeq" id="WP_089859147.1">
    <property type="nucleotide sequence ID" value="NZ_FOTI01000004.1"/>
</dbReference>
<dbReference type="Pfam" id="PF01547">
    <property type="entry name" value="SBP_bac_1"/>
    <property type="match status" value="1"/>
</dbReference>
<keyword evidence="2" id="KW-0813">Transport</keyword>
<dbReference type="GO" id="GO:0015768">
    <property type="term" value="P:maltose transport"/>
    <property type="evidence" value="ECO:0007669"/>
    <property type="project" value="TreeGrafter"/>
</dbReference>
<dbReference type="PANTHER" id="PTHR30061:SF50">
    <property type="entry name" value="MALTOSE_MALTODEXTRIN-BINDING PERIPLASMIC PROTEIN"/>
    <property type="match status" value="1"/>
</dbReference>
<evidence type="ECO:0000256" key="1">
    <source>
        <dbReference type="ARBA" id="ARBA00008520"/>
    </source>
</evidence>
<name>A0A1I4FWU6_9FIRM</name>
<dbReference type="STRING" id="29563.SAMN02983006_00497"/>
<feature type="chain" id="PRO_5011595501" evidence="4">
    <location>
        <begin position="25"/>
        <end position="426"/>
    </location>
</feature>
<accession>A0A1I4FWU6</accession>
<proteinExistence type="inferred from homology"/>
<keyword evidence="3 4" id="KW-0732">Signal</keyword>
<dbReference type="PANTHER" id="PTHR30061">
    <property type="entry name" value="MALTOSE-BINDING PERIPLASMIC PROTEIN"/>
    <property type="match status" value="1"/>
</dbReference>
<keyword evidence="6" id="KW-1185">Reference proteome</keyword>
<gene>
    <name evidence="5" type="ORF">SAMN02983006_00497</name>
</gene>
<evidence type="ECO:0000256" key="2">
    <source>
        <dbReference type="ARBA" id="ARBA00022448"/>
    </source>
</evidence>
<dbReference type="Gene3D" id="3.40.190.10">
    <property type="entry name" value="Periplasmic binding protein-like II"/>
    <property type="match status" value="2"/>
</dbReference>
<dbReference type="InterPro" id="IPR006059">
    <property type="entry name" value="SBP"/>
</dbReference>
<comment type="similarity">
    <text evidence="1">Belongs to the bacterial solute-binding protein 1 family.</text>
</comment>
<organism evidence="5 6">
    <name type="scientific">Halanaerobium salsuginis</name>
    <dbReference type="NCBI Taxonomy" id="29563"/>
    <lineage>
        <taxon>Bacteria</taxon>
        <taxon>Bacillati</taxon>
        <taxon>Bacillota</taxon>
        <taxon>Clostridia</taxon>
        <taxon>Halanaerobiales</taxon>
        <taxon>Halanaerobiaceae</taxon>
        <taxon>Halanaerobium</taxon>
    </lineage>
</organism>
<dbReference type="Proteomes" id="UP000199006">
    <property type="component" value="Unassembled WGS sequence"/>
</dbReference>
<dbReference type="OrthoDB" id="9808332at2"/>
<dbReference type="GO" id="GO:0055052">
    <property type="term" value="C:ATP-binding cassette (ABC) transporter complex, substrate-binding subunit-containing"/>
    <property type="evidence" value="ECO:0007669"/>
    <property type="project" value="TreeGrafter"/>
</dbReference>
<protein>
    <submittedName>
        <fullName evidence="5">Carbohydrate ABC transporter substrate-binding protein, CUT1 family (TC 3.A.1.1.-)</fullName>
    </submittedName>
</protein>
<sequence>MQKLIKTLALSLLIISLFSLPLLAQDRKTVTIAVGGNSVDSAKDLANMYMEKNPDINVEIVETPSSSTERLDLYLQFFEAKSSKVDVYTIDVVWPGILADHLIDFNDYGAKKIVDKHFEAIIENNTLDGRLIALPWYTDGALLFYRTDLLNEYGYDGPPETWDQLEEMAATIQAGERSKGNQDFWGYLWQGNAYEGLTCDALEWVASHGGGQIVNSNKEITIYNDQAIKAIDRAASWVGKISPPAVTGLQEESSRHIWQNGNAAFIRNWPYIYSLGNSEDSVIKGKFDVAPLPGDEPGMSASTLGGWQLAVSKYSQNKEAAVDVAMFMASEEAQKYRAIEESYNPTIKSLYQDEEVLESSPFFEDLYGVFMNAVPRPSTVTAPNYNEVSTSFFQSVHSVLTGEQGAREALGNLQYEIQDITGFEIK</sequence>
<evidence type="ECO:0000256" key="4">
    <source>
        <dbReference type="SAM" id="SignalP"/>
    </source>
</evidence>
<dbReference type="EMBL" id="FOTI01000004">
    <property type="protein sequence ID" value="SFL21457.1"/>
    <property type="molecule type" value="Genomic_DNA"/>
</dbReference>
<dbReference type="SUPFAM" id="SSF53850">
    <property type="entry name" value="Periplasmic binding protein-like II"/>
    <property type="match status" value="1"/>
</dbReference>
<dbReference type="CDD" id="cd14750">
    <property type="entry name" value="PBP2_TMBP"/>
    <property type="match status" value="1"/>
</dbReference>
<dbReference type="AlphaFoldDB" id="A0A1I4FWU6"/>
<evidence type="ECO:0000256" key="3">
    <source>
        <dbReference type="ARBA" id="ARBA00022729"/>
    </source>
</evidence>
<evidence type="ECO:0000313" key="6">
    <source>
        <dbReference type="Proteomes" id="UP000199006"/>
    </source>
</evidence>
<evidence type="ECO:0000313" key="5">
    <source>
        <dbReference type="EMBL" id="SFL21457.1"/>
    </source>
</evidence>